<dbReference type="AlphaFoldDB" id="A0AAD3N4Y1"/>
<organism evidence="2 3">
    <name type="scientific">Lates japonicus</name>
    <name type="common">Japanese lates</name>
    <dbReference type="NCBI Taxonomy" id="270547"/>
    <lineage>
        <taxon>Eukaryota</taxon>
        <taxon>Metazoa</taxon>
        <taxon>Chordata</taxon>
        <taxon>Craniata</taxon>
        <taxon>Vertebrata</taxon>
        <taxon>Euteleostomi</taxon>
        <taxon>Actinopterygii</taxon>
        <taxon>Neopterygii</taxon>
        <taxon>Teleostei</taxon>
        <taxon>Neoteleostei</taxon>
        <taxon>Acanthomorphata</taxon>
        <taxon>Carangaria</taxon>
        <taxon>Carangaria incertae sedis</taxon>
        <taxon>Centropomidae</taxon>
        <taxon>Lates</taxon>
    </lineage>
</organism>
<evidence type="ECO:0000313" key="2">
    <source>
        <dbReference type="EMBL" id="GLD66055.1"/>
    </source>
</evidence>
<keyword evidence="3" id="KW-1185">Reference proteome</keyword>
<dbReference type="Proteomes" id="UP001279410">
    <property type="component" value="Unassembled WGS sequence"/>
</dbReference>
<gene>
    <name evidence="2" type="ORF">AKAME5_002935600</name>
</gene>
<dbReference type="EMBL" id="BRZM01005819">
    <property type="protein sequence ID" value="GLD66055.1"/>
    <property type="molecule type" value="Genomic_DNA"/>
</dbReference>
<feature type="region of interest" description="Disordered" evidence="1">
    <location>
        <begin position="78"/>
        <end position="98"/>
    </location>
</feature>
<proteinExistence type="predicted"/>
<name>A0AAD3N4Y1_LATJO</name>
<reference evidence="2" key="1">
    <citation type="submission" date="2022-08" db="EMBL/GenBank/DDBJ databases">
        <title>Genome sequencing of akame (Lates japonicus).</title>
        <authorList>
            <person name="Hashiguchi Y."/>
            <person name="Takahashi H."/>
        </authorList>
    </citation>
    <scope>NUCLEOTIDE SEQUENCE</scope>
    <source>
        <strain evidence="2">Kochi</strain>
    </source>
</reference>
<accession>A0AAD3N4Y1</accession>
<comment type="caution">
    <text evidence="2">The sequence shown here is derived from an EMBL/GenBank/DDBJ whole genome shotgun (WGS) entry which is preliminary data.</text>
</comment>
<sequence>MPLFASVASSCALPRLWPVCSSLCGPPHPHGPRLGVLASSCSLSCCGAFRCPRGPGHRLPPRPVAQATHRVWQEHVESDETARRHHPSGFQVSPQSLWMQPGRPSRPGPLIKIAYPESSTTPAWDAHLWIERLLGTINVLQYSNPVTVGIRYRDGPLLYELTRYKIPLL</sequence>
<evidence type="ECO:0000256" key="1">
    <source>
        <dbReference type="SAM" id="MobiDB-lite"/>
    </source>
</evidence>
<evidence type="ECO:0000313" key="3">
    <source>
        <dbReference type="Proteomes" id="UP001279410"/>
    </source>
</evidence>
<protein>
    <submittedName>
        <fullName evidence="2">XK-related protein 6</fullName>
    </submittedName>
</protein>